<keyword evidence="2" id="KW-1185">Reference proteome</keyword>
<evidence type="ECO:0000313" key="2">
    <source>
        <dbReference type="Proteomes" id="UP001497497"/>
    </source>
</evidence>
<accession>A0AAV2I0V4</accession>
<protein>
    <submittedName>
        <fullName evidence="1">Uncharacterized protein</fullName>
    </submittedName>
</protein>
<organism evidence="1 2">
    <name type="scientific">Lymnaea stagnalis</name>
    <name type="common">Great pond snail</name>
    <name type="synonym">Helix stagnalis</name>
    <dbReference type="NCBI Taxonomy" id="6523"/>
    <lineage>
        <taxon>Eukaryota</taxon>
        <taxon>Metazoa</taxon>
        <taxon>Spiralia</taxon>
        <taxon>Lophotrochozoa</taxon>
        <taxon>Mollusca</taxon>
        <taxon>Gastropoda</taxon>
        <taxon>Heterobranchia</taxon>
        <taxon>Euthyneura</taxon>
        <taxon>Panpulmonata</taxon>
        <taxon>Hygrophila</taxon>
        <taxon>Lymnaeoidea</taxon>
        <taxon>Lymnaeidae</taxon>
        <taxon>Lymnaea</taxon>
    </lineage>
</organism>
<reference evidence="1 2" key="1">
    <citation type="submission" date="2024-04" db="EMBL/GenBank/DDBJ databases">
        <authorList>
            <consortium name="Genoscope - CEA"/>
            <person name="William W."/>
        </authorList>
    </citation>
    <scope>NUCLEOTIDE SEQUENCE [LARGE SCALE GENOMIC DNA]</scope>
</reference>
<sequence>MKSSATVHPIHGIVKLPRYLHGDLQALPTYPWMFHWPMNAYERARKTAGVPFSSPVTNYPYKKDYQIRDYRAEGRTHPAFLDLRGGPGNMKNVTDYDATPTPFPQIFEEETFNIYAANKHKAAVKADEKIYDDWMMLYGKKYHYLIS</sequence>
<dbReference type="EMBL" id="CAXITT010000292">
    <property type="protein sequence ID" value="CAL1538260.1"/>
    <property type="molecule type" value="Genomic_DNA"/>
</dbReference>
<proteinExistence type="predicted"/>
<dbReference type="AlphaFoldDB" id="A0AAV2I0V4"/>
<dbReference type="Proteomes" id="UP001497497">
    <property type="component" value="Unassembled WGS sequence"/>
</dbReference>
<comment type="caution">
    <text evidence="1">The sequence shown here is derived from an EMBL/GenBank/DDBJ whole genome shotgun (WGS) entry which is preliminary data.</text>
</comment>
<gene>
    <name evidence="1" type="ORF">GSLYS_00012081001</name>
</gene>
<name>A0AAV2I0V4_LYMST</name>
<evidence type="ECO:0000313" key="1">
    <source>
        <dbReference type="EMBL" id="CAL1538260.1"/>
    </source>
</evidence>